<name>A0A4Q7UCX3_9ACTN</name>
<gene>
    <name evidence="1" type="ORF">EV382_1259</name>
</gene>
<keyword evidence="2" id="KW-1185">Reference proteome</keyword>
<organism evidence="1 2">
    <name type="scientific">Micromonospora violae</name>
    <dbReference type="NCBI Taxonomy" id="1278207"/>
    <lineage>
        <taxon>Bacteria</taxon>
        <taxon>Bacillati</taxon>
        <taxon>Actinomycetota</taxon>
        <taxon>Actinomycetes</taxon>
        <taxon>Micromonosporales</taxon>
        <taxon>Micromonosporaceae</taxon>
        <taxon>Micromonospora</taxon>
    </lineage>
</organism>
<evidence type="ECO:0000313" key="1">
    <source>
        <dbReference type="EMBL" id="RZT78078.1"/>
    </source>
</evidence>
<dbReference type="AlphaFoldDB" id="A0A4Q7UCX3"/>
<accession>A0A4Q7UCX3</accession>
<reference evidence="1 2" key="1">
    <citation type="submission" date="2019-02" db="EMBL/GenBank/DDBJ databases">
        <title>Sequencing the genomes of 1000 actinobacteria strains.</title>
        <authorList>
            <person name="Klenk H.-P."/>
        </authorList>
    </citation>
    <scope>NUCLEOTIDE SEQUENCE [LARGE SCALE GENOMIC DNA]</scope>
    <source>
        <strain evidence="1 2">DSM 45888</strain>
    </source>
</reference>
<proteinExistence type="predicted"/>
<evidence type="ECO:0000313" key="2">
    <source>
        <dbReference type="Proteomes" id="UP000293781"/>
    </source>
</evidence>
<comment type="caution">
    <text evidence="1">The sequence shown here is derived from an EMBL/GenBank/DDBJ whole genome shotgun (WGS) entry which is preliminary data.</text>
</comment>
<protein>
    <submittedName>
        <fullName evidence="1">Uncharacterized protein</fullName>
    </submittedName>
</protein>
<dbReference type="EMBL" id="SHKK01000001">
    <property type="protein sequence ID" value="RZT78078.1"/>
    <property type="molecule type" value="Genomic_DNA"/>
</dbReference>
<dbReference type="Proteomes" id="UP000293781">
    <property type="component" value="Unassembled WGS sequence"/>
</dbReference>
<sequence>MTACPLPYFASVGAVLDRLALLDVKRELLHDEHHRRIAAVEAAGLDAAWAAAGFRPPRTVPAYALLGSVHRRLWHLENATRTAERRGAFGPKFRHLFADIQRLNADRAGHRRAVDTSFGDGSETALVEVVVGLDIYADQIAIQRVRQQRLGAPTSADADMLSEIWLAYRLPDIFAGDAFRRLHLANDRLWTVKAELDAGLAGRGPSINTCRSLYLVNDARCRAKKFIALALESPVRDVKEYAPYPLPTGWDDGTLSWRPVPPI</sequence>